<dbReference type="InterPro" id="IPR006905">
    <property type="entry name" value="Flavin_halogenase"/>
</dbReference>
<dbReference type="GO" id="GO:0000166">
    <property type="term" value="F:nucleotide binding"/>
    <property type="evidence" value="ECO:0007669"/>
    <property type="project" value="UniProtKB-KW"/>
</dbReference>
<keyword evidence="2" id="KW-0274">FAD</keyword>
<comment type="caution">
    <text evidence="3">The sequence shown here is derived from an EMBL/GenBank/DDBJ whole genome shotgun (WGS) entry which is preliminary data.</text>
</comment>
<keyword evidence="4" id="KW-1185">Reference proteome</keyword>
<dbReference type="PANTHER" id="PTHR43747:SF4">
    <property type="entry name" value="FLAVIN-DEPENDENT TRYPTOPHAN HALOGENASE"/>
    <property type="match status" value="1"/>
</dbReference>
<feature type="binding site" evidence="2">
    <location>
        <position position="327"/>
    </location>
    <ligand>
        <name>FAD</name>
        <dbReference type="ChEBI" id="CHEBI:57692"/>
    </ligand>
</feature>
<feature type="binding site" evidence="2">
    <location>
        <position position="78"/>
    </location>
    <ligand>
        <name>7-chloro-L-tryptophan</name>
        <dbReference type="ChEBI" id="CHEBI:58713"/>
    </ligand>
</feature>
<dbReference type="Gene3D" id="3.50.50.60">
    <property type="entry name" value="FAD/NAD(P)-binding domain"/>
    <property type="match status" value="1"/>
</dbReference>
<dbReference type="Proteomes" id="UP000216101">
    <property type="component" value="Unassembled WGS sequence"/>
</dbReference>
<protein>
    <submittedName>
        <fullName evidence="3">Tryptophan halogenase</fullName>
    </submittedName>
</protein>
<dbReference type="InterPro" id="IPR036188">
    <property type="entry name" value="FAD/NAD-bd_sf"/>
</dbReference>
<feature type="binding site" evidence="2">
    <location>
        <position position="340"/>
    </location>
    <ligand>
        <name>FAD</name>
        <dbReference type="ChEBI" id="CHEBI:57692"/>
    </ligand>
</feature>
<feature type="active site" evidence="1">
    <location>
        <position position="78"/>
    </location>
</feature>
<name>A0A266QAW6_9GAMM</name>
<organism evidence="3 4">
    <name type="scientific">Cellvibrio mixtus</name>
    <dbReference type="NCBI Taxonomy" id="39650"/>
    <lineage>
        <taxon>Bacteria</taxon>
        <taxon>Pseudomonadati</taxon>
        <taxon>Pseudomonadota</taxon>
        <taxon>Gammaproteobacteria</taxon>
        <taxon>Cellvibrionales</taxon>
        <taxon>Cellvibrionaceae</taxon>
        <taxon>Cellvibrio</taxon>
    </lineage>
</organism>
<dbReference type="Pfam" id="PF04820">
    <property type="entry name" value="Trp_halogenase"/>
    <property type="match status" value="1"/>
</dbReference>
<dbReference type="PIRSF" id="PIRSF011396">
    <property type="entry name" value="Trp_halogenase"/>
    <property type="match status" value="1"/>
</dbReference>
<dbReference type="PANTHER" id="PTHR43747">
    <property type="entry name" value="FAD-BINDING PROTEIN"/>
    <property type="match status" value="1"/>
</dbReference>
<keyword evidence="2" id="KW-0547">Nucleotide-binding</keyword>
<dbReference type="GO" id="GO:0004497">
    <property type="term" value="F:monooxygenase activity"/>
    <property type="evidence" value="ECO:0007669"/>
    <property type="project" value="InterPro"/>
</dbReference>
<proteinExistence type="predicted"/>
<dbReference type="AlphaFoldDB" id="A0A266QAW6"/>
<dbReference type="SUPFAM" id="SSF51905">
    <property type="entry name" value="FAD/NAD(P)-binding domain"/>
    <property type="match status" value="1"/>
</dbReference>
<feature type="binding site" evidence="2">
    <location>
        <position position="336"/>
    </location>
    <ligand>
        <name>L-tryptophan</name>
        <dbReference type="ChEBI" id="CHEBI:57912"/>
    </ligand>
</feature>
<dbReference type="InterPro" id="IPR050816">
    <property type="entry name" value="Flavin-dep_Halogenase_NPB"/>
</dbReference>
<evidence type="ECO:0000256" key="2">
    <source>
        <dbReference type="PIRSR" id="PIRSR011396-2"/>
    </source>
</evidence>
<evidence type="ECO:0000313" key="4">
    <source>
        <dbReference type="Proteomes" id="UP000216101"/>
    </source>
</evidence>
<accession>A0A266QAW6</accession>
<gene>
    <name evidence="3" type="ORF">CBP51_05725</name>
</gene>
<dbReference type="EMBL" id="NHNI01000001">
    <property type="protein sequence ID" value="OZY86521.1"/>
    <property type="molecule type" value="Genomic_DNA"/>
</dbReference>
<dbReference type="RefSeq" id="WP_094984165.1">
    <property type="nucleotide sequence ID" value="NZ_NHNI01000001.1"/>
</dbReference>
<evidence type="ECO:0000256" key="1">
    <source>
        <dbReference type="PIRSR" id="PIRSR011396-1"/>
    </source>
</evidence>
<evidence type="ECO:0000313" key="3">
    <source>
        <dbReference type="EMBL" id="OZY86521.1"/>
    </source>
</evidence>
<reference evidence="4" key="1">
    <citation type="submission" date="2017-05" db="EMBL/GenBank/DDBJ databases">
        <authorList>
            <person name="Barney B.M."/>
        </authorList>
    </citation>
    <scope>NUCLEOTIDE SEQUENCE [LARGE SCALE GENOMIC DNA]</scope>
    <source>
        <strain evidence="4">PSBB022</strain>
    </source>
</reference>
<dbReference type="InterPro" id="IPR033856">
    <property type="entry name" value="Trp_halogen"/>
</dbReference>
<sequence>MSQTIKKVVIAGGGTSGWCAAVALSRQFGTLLDITLIESAEIGTVGVGEATFPTICSFHKIHGIDEQEFLSATKGSIKLAISFENWARKGDRYIHPFGSFGNASWIGDFYHYWLAAKARGYDGELDDICFELQAAKSHKFAITENPKLNYAYHFDAALYAKFLRKLSEEKGVHRIEGKIVQVKQHLDNGFIESVVLESGVAIEGDLFIDCTGFRGLLIEETLNAGYETWGQWLRNDSAVALQTEFSGDIPPYTRAIAHDSGWQWKIPLQHRQGTGHVYSSAYISDEDARNTLLQNLDGDIRAELRLLKFNTGRRKQAWVKNCVAIGLAGGFVEPLESTSIHLIQIGVHRLLRLFPFEGCNEYLIRRYNELSRIEYENIRDFIILHYKATERDDTPYWRDCRDMAIPDSLAERLELFRATGYVHYNSDEVFGVTSWLKVMTGQRIVPQGYHHFPHVISDEKIFSGLISMKEKIANAVKKMPSHTDFLKAYCTVK</sequence>
<keyword evidence="2" id="KW-0285">Flavoprotein</keyword>